<sequence length="154" mass="17292">MKRQGDKELLIVRAFNAPMGLVFDAYTQPRLLKRWLLGPPGWTMVQCEVDLKVGGSYRYVLQDPQGNNMGWGGKFLEVDEPNRYVHTELFDQDWTGGETTITIEFVEVDGVTTVTQTVVYSSGEAREMALKTPMEDGMAESLNNLDAVLSEELP</sequence>
<dbReference type="Pfam" id="PF08327">
    <property type="entry name" value="AHSA1"/>
    <property type="match status" value="1"/>
</dbReference>
<dbReference type="InterPro" id="IPR013538">
    <property type="entry name" value="ASHA1/2-like_C"/>
</dbReference>
<comment type="similarity">
    <text evidence="1">Belongs to the AHA1 family.</text>
</comment>
<dbReference type="CDD" id="cd07826">
    <property type="entry name" value="SRPBCC_CalC_Aha1-like_9"/>
    <property type="match status" value="1"/>
</dbReference>
<protein>
    <submittedName>
        <fullName evidence="3">SRPBCC family protein</fullName>
    </submittedName>
</protein>
<dbReference type="SUPFAM" id="SSF55961">
    <property type="entry name" value="Bet v1-like"/>
    <property type="match status" value="1"/>
</dbReference>
<dbReference type="Proteomes" id="UP000547674">
    <property type="component" value="Unassembled WGS sequence"/>
</dbReference>
<organism evidence="3 4">
    <name type="scientific">Eiseniibacteriota bacterium</name>
    <dbReference type="NCBI Taxonomy" id="2212470"/>
    <lineage>
        <taxon>Bacteria</taxon>
        <taxon>Candidatus Eiseniibacteriota</taxon>
    </lineage>
</organism>
<evidence type="ECO:0000259" key="2">
    <source>
        <dbReference type="Pfam" id="PF08327"/>
    </source>
</evidence>
<proteinExistence type="inferred from homology"/>
<gene>
    <name evidence="3" type="ORF">HKN21_06095</name>
</gene>
<name>A0A7Y2E6Z1_UNCEI</name>
<evidence type="ECO:0000313" key="3">
    <source>
        <dbReference type="EMBL" id="NNF06311.1"/>
    </source>
</evidence>
<comment type="caution">
    <text evidence="3">The sequence shown here is derived from an EMBL/GenBank/DDBJ whole genome shotgun (WGS) entry which is preliminary data.</text>
</comment>
<dbReference type="EMBL" id="JABDJR010000228">
    <property type="protein sequence ID" value="NNF06311.1"/>
    <property type="molecule type" value="Genomic_DNA"/>
</dbReference>
<feature type="domain" description="Activator of Hsp90 ATPase homologue 1/2-like C-terminal" evidence="2">
    <location>
        <begin position="16"/>
        <end position="149"/>
    </location>
</feature>
<dbReference type="InterPro" id="IPR023393">
    <property type="entry name" value="START-like_dom_sf"/>
</dbReference>
<evidence type="ECO:0000313" key="4">
    <source>
        <dbReference type="Proteomes" id="UP000547674"/>
    </source>
</evidence>
<dbReference type="Gene3D" id="3.30.530.20">
    <property type="match status" value="1"/>
</dbReference>
<evidence type="ECO:0000256" key="1">
    <source>
        <dbReference type="ARBA" id="ARBA00006817"/>
    </source>
</evidence>
<reference evidence="3 4" key="1">
    <citation type="submission" date="2020-03" db="EMBL/GenBank/DDBJ databases">
        <title>Metabolic flexibility allows generalist bacteria to become dominant in a frequently disturbed ecosystem.</title>
        <authorList>
            <person name="Chen Y.-J."/>
            <person name="Leung P.M."/>
            <person name="Bay S.K."/>
            <person name="Hugenholtz P."/>
            <person name="Kessler A.J."/>
            <person name="Shelley G."/>
            <person name="Waite D.W."/>
            <person name="Cook P.L."/>
            <person name="Greening C."/>
        </authorList>
    </citation>
    <scope>NUCLEOTIDE SEQUENCE [LARGE SCALE GENOMIC DNA]</scope>
    <source>
        <strain evidence="3">SS_bin_28</strain>
    </source>
</reference>
<accession>A0A7Y2E6Z1</accession>
<dbReference type="AlphaFoldDB" id="A0A7Y2E6Z1"/>